<dbReference type="EMBL" id="KN833036">
    <property type="protein sequence ID" value="KIM76310.1"/>
    <property type="molecule type" value="Genomic_DNA"/>
</dbReference>
<dbReference type="AlphaFoldDB" id="A0A0C3EUV9"/>
<protein>
    <submittedName>
        <fullName evidence="1">Uncharacterized protein</fullName>
    </submittedName>
</protein>
<sequence length="64" mass="7780">ELFPHIHMKVGKGISISTAHWWLQQEGLKYTTHKKAIYYDGHDWPDVIKYRQKTFLPTMEMYRE</sequence>
<dbReference type="OrthoDB" id="6511194at2759"/>
<keyword evidence="2" id="KW-1185">Reference proteome</keyword>
<name>A0A0C3EUV9_PILCF</name>
<dbReference type="STRING" id="765440.A0A0C3EUV9"/>
<dbReference type="PANTHER" id="PTHR35871">
    <property type="entry name" value="EXPRESSED PROTEIN"/>
    <property type="match status" value="1"/>
</dbReference>
<feature type="non-terminal residue" evidence="1">
    <location>
        <position position="1"/>
    </location>
</feature>
<evidence type="ECO:0000313" key="2">
    <source>
        <dbReference type="Proteomes" id="UP000054166"/>
    </source>
</evidence>
<proteinExistence type="predicted"/>
<reference evidence="1 2" key="1">
    <citation type="submission" date="2014-04" db="EMBL/GenBank/DDBJ databases">
        <authorList>
            <consortium name="DOE Joint Genome Institute"/>
            <person name="Kuo A."/>
            <person name="Tarkka M."/>
            <person name="Buscot F."/>
            <person name="Kohler A."/>
            <person name="Nagy L.G."/>
            <person name="Floudas D."/>
            <person name="Copeland A."/>
            <person name="Barry K.W."/>
            <person name="Cichocki N."/>
            <person name="Veneault-Fourrey C."/>
            <person name="LaButti K."/>
            <person name="Lindquist E.A."/>
            <person name="Lipzen A."/>
            <person name="Lundell T."/>
            <person name="Morin E."/>
            <person name="Murat C."/>
            <person name="Sun H."/>
            <person name="Tunlid A."/>
            <person name="Henrissat B."/>
            <person name="Grigoriev I.V."/>
            <person name="Hibbett D.S."/>
            <person name="Martin F."/>
            <person name="Nordberg H.P."/>
            <person name="Cantor M.N."/>
            <person name="Hua S.X."/>
        </authorList>
    </citation>
    <scope>NUCLEOTIDE SEQUENCE [LARGE SCALE GENOMIC DNA]</scope>
    <source>
        <strain evidence="1 2">F 1598</strain>
    </source>
</reference>
<organism evidence="1 2">
    <name type="scientific">Piloderma croceum (strain F 1598)</name>
    <dbReference type="NCBI Taxonomy" id="765440"/>
    <lineage>
        <taxon>Eukaryota</taxon>
        <taxon>Fungi</taxon>
        <taxon>Dikarya</taxon>
        <taxon>Basidiomycota</taxon>
        <taxon>Agaricomycotina</taxon>
        <taxon>Agaricomycetes</taxon>
        <taxon>Agaricomycetidae</taxon>
        <taxon>Atheliales</taxon>
        <taxon>Atheliaceae</taxon>
        <taxon>Piloderma</taxon>
    </lineage>
</organism>
<accession>A0A0C3EUV9</accession>
<dbReference type="InParanoid" id="A0A0C3EUV9"/>
<gene>
    <name evidence="1" type="ORF">PILCRDRAFT_28052</name>
</gene>
<dbReference type="HOGENOM" id="CLU_184649_0_0_1"/>
<dbReference type="Proteomes" id="UP000054166">
    <property type="component" value="Unassembled WGS sequence"/>
</dbReference>
<evidence type="ECO:0000313" key="1">
    <source>
        <dbReference type="EMBL" id="KIM76310.1"/>
    </source>
</evidence>
<reference evidence="2" key="2">
    <citation type="submission" date="2015-01" db="EMBL/GenBank/DDBJ databases">
        <title>Evolutionary Origins and Diversification of the Mycorrhizal Mutualists.</title>
        <authorList>
            <consortium name="DOE Joint Genome Institute"/>
            <consortium name="Mycorrhizal Genomics Consortium"/>
            <person name="Kohler A."/>
            <person name="Kuo A."/>
            <person name="Nagy L.G."/>
            <person name="Floudas D."/>
            <person name="Copeland A."/>
            <person name="Barry K.W."/>
            <person name="Cichocki N."/>
            <person name="Veneault-Fourrey C."/>
            <person name="LaButti K."/>
            <person name="Lindquist E.A."/>
            <person name="Lipzen A."/>
            <person name="Lundell T."/>
            <person name="Morin E."/>
            <person name="Murat C."/>
            <person name="Riley R."/>
            <person name="Ohm R."/>
            <person name="Sun H."/>
            <person name="Tunlid A."/>
            <person name="Henrissat B."/>
            <person name="Grigoriev I.V."/>
            <person name="Hibbett D.S."/>
            <person name="Martin F."/>
        </authorList>
    </citation>
    <scope>NUCLEOTIDE SEQUENCE [LARGE SCALE GENOMIC DNA]</scope>
    <source>
        <strain evidence="2">F 1598</strain>
    </source>
</reference>
<feature type="non-terminal residue" evidence="1">
    <location>
        <position position="64"/>
    </location>
</feature>
<dbReference type="PANTHER" id="PTHR35871:SF1">
    <property type="entry name" value="CXC1-LIKE CYSTEINE CLUSTER ASSOCIATED WITH KDZ TRANSPOSASES DOMAIN-CONTAINING PROTEIN"/>
    <property type="match status" value="1"/>
</dbReference>